<reference evidence="1" key="1">
    <citation type="submission" date="2023-02" db="EMBL/GenBank/DDBJ databases">
        <title>Genome of toxic invasive species Heracleum sosnowskyi carries increased number of genes despite the absence of recent whole-genome duplications.</title>
        <authorList>
            <person name="Schelkunov M."/>
            <person name="Shtratnikova V."/>
            <person name="Makarenko M."/>
            <person name="Klepikova A."/>
            <person name="Omelchenko D."/>
            <person name="Novikova G."/>
            <person name="Obukhova E."/>
            <person name="Bogdanov V."/>
            <person name="Penin A."/>
            <person name="Logacheva M."/>
        </authorList>
    </citation>
    <scope>NUCLEOTIDE SEQUENCE</scope>
    <source>
        <strain evidence="1">Hsosn_3</strain>
        <tissue evidence="1">Leaf</tissue>
    </source>
</reference>
<keyword evidence="2" id="KW-1185">Reference proteome</keyword>
<comment type="caution">
    <text evidence="1">The sequence shown here is derived from an EMBL/GenBank/DDBJ whole genome shotgun (WGS) entry which is preliminary data.</text>
</comment>
<dbReference type="InterPro" id="IPR015915">
    <property type="entry name" value="Kelch-typ_b-propeller"/>
</dbReference>
<dbReference type="EMBL" id="JAUIZM010000004">
    <property type="protein sequence ID" value="KAK1391109.1"/>
    <property type="molecule type" value="Genomic_DNA"/>
</dbReference>
<accession>A0AAD8ITX4</accession>
<dbReference type="AlphaFoldDB" id="A0AAD8ITX4"/>
<gene>
    <name evidence="1" type="ORF">POM88_019287</name>
</gene>
<name>A0AAD8ITX4_9APIA</name>
<dbReference type="SUPFAM" id="SSF117281">
    <property type="entry name" value="Kelch motif"/>
    <property type="match status" value="1"/>
</dbReference>
<dbReference type="Proteomes" id="UP001237642">
    <property type="component" value="Unassembled WGS sequence"/>
</dbReference>
<sequence length="455" mass="51143">MAKSSYSVYLFFENYDFPAKYVYSFFKIDVQLENSNPNPNHPNPTAIDPPIFEFPADEYPFGMGCAQLVGGGSKFYFCGGVFSHSPSLLKQPNPQLKPMQLLNHVFPPYIYTLDTAAAHPKLRKMGGKMKTGKPDPIVFAANAKIYVLSAFGEVKGQLFSWFHKHKGCHLDNEGGLNRLVKLFECYDPVEDKWKALPDSPLRQLSRLLGYLLLDGQQKMVLTAWSFGGYSHFLYDLNQDTWLYELNKDTCISYSMLPSVNNWVSHHVGGFCYGIGQFASSRPHKLGPFLLEKPSQEDDQPQVSLSTISLVDPQDTLYVAHNFDSTSMLQHLGNTSFLFVSSAHGYINNDIESQDPYTHNVFVTIFKDVDADANLSSFKSKIIFSRKFVSKTDYDCLRKLRGCFHTPTSPVRVQLSKIGDSAPQSWSSPTVALLLAAGNQGADNEEHLKHPKQEET</sequence>
<evidence type="ECO:0000313" key="1">
    <source>
        <dbReference type="EMBL" id="KAK1391109.1"/>
    </source>
</evidence>
<dbReference type="Gene3D" id="2.120.10.80">
    <property type="entry name" value="Kelch-type beta propeller"/>
    <property type="match status" value="1"/>
</dbReference>
<reference evidence="1" key="2">
    <citation type="submission" date="2023-05" db="EMBL/GenBank/DDBJ databases">
        <authorList>
            <person name="Schelkunov M.I."/>
        </authorList>
    </citation>
    <scope>NUCLEOTIDE SEQUENCE</scope>
    <source>
        <strain evidence="1">Hsosn_3</strain>
        <tissue evidence="1">Leaf</tissue>
    </source>
</reference>
<evidence type="ECO:0000313" key="2">
    <source>
        <dbReference type="Proteomes" id="UP001237642"/>
    </source>
</evidence>
<proteinExistence type="predicted"/>
<protein>
    <submittedName>
        <fullName evidence="1">Uncharacterized protein</fullName>
    </submittedName>
</protein>
<organism evidence="1 2">
    <name type="scientific">Heracleum sosnowskyi</name>
    <dbReference type="NCBI Taxonomy" id="360622"/>
    <lineage>
        <taxon>Eukaryota</taxon>
        <taxon>Viridiplantae</taxon>
        <taxon>Streptophyta</taxon>
        <taxon>Embryophyta</taxon>
        <taxon>Tracheophyta</taxon>
        <taxon>Spermatophyta</taxon>
        <taxon>Magnoliopsida</taxon>
        <taxon>eudicotyledons</taxon>
        <taxon>Gunneridae</taxon>
        <taxon>Pentapetalae</taxon>
        <taxon>asterids</taxon>
        <taxon>campanulids</taxon>
        <taxon>Apiales</taxon>
        <taxon>Apiaceae</taxon>
        <taxon>Apioideae</taxon>
        <taxon>apioid superclade</taxon>
        <taxon>Tordylieae</taxon>
        <taxon>Tordyliinae</taxon>
        <taxon>Heracleum</taxon>
    </lineage>
</organism>